<dbReference type="Proteomes" id="UP000282322">
    <property type="component" value="Unassembled WGS sequence"/>
</dbReference>
<dbReference type="Pfam" id="PF13646">
    <property type="entry name" value="HEAT_2"/>
    <property type="match status" value="1"/>
</dbReference>
<proteinExistence type="predicted"/>
<feature type="region of interest" description="Disordered" evidence="1">
    <location>
        <begin position="1"/>
        <end position="20"/>
    </location>
</feature>
<keyword evidence="3" id="KW-1185">Reference proteome</keyword>
<dbReference type="Gene3D" id="1.25.10.10">
    <property type="entry name" value="Leucine-rich Repeat Variant"/>
    <property type="match status" value="2"/>
</dbReference>
<accession>A0A3P3RLR4</accession>
<dbReference type="AlphaFoldDB" id="A0A3P3RLR4"/>
<dbReference type="OrthoDB" id="202588at2157"/>
<comment type="caution">
    <text evidence="2">The sequence shown here is derived from an EMBL/GenBank/DDBJ whole genome shotgun (WGS) entry which is preliminary data.</text>
</comment>
<evidence type="ECO:0000313" key="3">
    <source>
        <dbReference type="Proteomes" id="UP000282322"/>
    </source>
</evidence>
<name>A0A3P3RLR4_9EURY</name>
<gene>
    <name evidence="2" type="ORF">EIK79_03125</name>
</gene>
<evidence type="ECO:0000256" key="1">
    <source>
        <dbReference type="SAM" id="MobiDB-lite"/>
    </source>
</evidence>
<dbReference type="RefSeq" id="WP_124953657.1">
    <property type="nucleotide sequence ID" value="NZ_RRCH01000003.1"/>
</dbReference>
<dbReference type="SUPFAM" id="SSF48371">
    <property type="entry name" value="ARM repeat"/>
    <property type="match status" value="1"/>
</dbReference>
<dbReference type="InterPro" id="IPR016024">
    <property type="entry name" value="ARM-type_fold"/>
</dbReference>
<sequence length="301" mass="31469">MTADSPAPLDGIAPESVTPRDVTEADVRVALSSSDPLIRQRGVNVCEALAEQNVGAVVPLLDVIAPLAGVDKPPIALRAIATLDAVVEEEPNELDGRVSGLIDALDSEVVDVRLTAGTVLGKLVVERPELVAPYTRSLIDCLSDTEPDRTATDFSVVGDRATRRTLQEHAEAERSRQIAGRQTLINVVVAITETEPRAAFDSASDLGALLDDVDPIVSGGAVDALAELAAVDPAVVTPLGDELIDCLDRESTIVRARAIRALGHLGDAAAVPKLRTVAETASDETVRAIATKTANFLADSA</sequence>
<organism evidence="2 3">
    <name type="scientific">Halocatena pleomorpha</name>
    <dbReference type="NCBI Taxonomy" id="1785090"/>
    <lineage>
        <taxon>Archaea</taxon>
        <taxon>Methanobacteriati</taxon>
        <taxon>Methanobacteriota</taxon>
        <taxon>Stenosarchaea group</taxon>
        <taxon>Halobacteria</taxon>
        <taxon>Halobacteriales</taxon>
        <taxon>Natronomonadaceae</taxon>
        <taxon>Halocatena</taxon>
    </lineage>
</organism>
<protein>
    <submittedName>
        <fullName evidence="2">HEAT repeat domain-containing protein</fullName>
    </submittedName>
</protein>
<dbReference type="EMBL" id="RRCH01000003">
    <property type="protein sequence ID" value="RRJ33790.1"/>
    <property type="molecule type" value="Genomic_DNA"/>
</dbReference>
<dbReference type="InterPro" id="IPR011989">
    <property type="entry name" value="ARM-like"/>
</dbReference>
<evidence type="ECO:0000313" key="2">
    <source>
        <dbReference type="EMBL" id="RRJ33790.1"/>
    </source>
</evidence>
<reference evidence="2 3" key="1">
    <citation type="submission" date="2018-11" db="EMBL/GenBank/DDBJ databases">
        <title>Taxonoimc description of Halomarina strain SPP-AMP-1.</title>
        <authorList>
            <person name="Pal Y."/>
            <person name="Srinivasana K."/>
            <person name="Verma A."/>
            <person name="Kumar P."/>
        </authorList>
    </citation>
    <scope>NUCLEOTIDE SEQUENCE [LARGE SCALE GENOMIC DNA]</scope>
    <source>
        <strain evidence="2 3">SPP-AMP-1</strain>
    </source>
</reference>